<feature type="compositionally biased region" description="Low complexity" evidence="15">
    <location>
        <begin position="428"/>
        <end position="440"/>
    </location>
</feature>
<dbReference type="InterPro" id="IPR008271">
    <property type="entry name" value="Ser/Thr_kinase_AS"/>
</dbReference>
<feature type="compositionally biased region" description="Low complexity" evidence="15">
    <location>
        <begin position="633"/>
        <end position="643"/>
    </location>
</feature>
<comment type="caution">
    <text evidence="18">The sequence shown here is derived from an EMBL/GenBank/DDBJ whole genome shotgun (WGS) entry which is preliminary data.</text>
</comment>
<dbReference type="GO" id="GO:0005829">
    <property type="term" value="C:cytosol"/>
    <property type="evidence" value="ECO:0007669"/>
    <property type="project" value="TreeGrafter"/>
</dbReference>
<evidence type="ECO:0000256" key="8">
    <source>
        <dbReference type="ARBA" id="ARBA00022840"/>
    </source>
</evidence>
<feature type="region of interest" description="Disordered" evidence="15">
    <location>
        <begin position="388"/>
        <end position="472"/>
    </location>
</feature>
<evidence type="ECO:0000256" key="13">
    <source>
        <dbReference type="ARBA" id="ARBA00048679"/>
    </source>
</evidence>
<dbReference type="EC" id="2.7.11.1" evidence="2"/>
<dbReference type="InterPro" id="IPR045269">
    <property type="entry name" value="Atg1-like"/>
</dbReference>
<keyword evidence="19" id="KW-1185">Reference proteome</keyword>
<dbReference type="PROSITE" id="PS00108">
    <property type="entry name" value="PROTEIN_KINASE_ST"/>
    <property type="match status" value="1"/>
</dbReference>
<dbReference type="GO" id="GO:0015031">
    <property type="term" value="P:protein transport"/>
    <property type="evidence" value="ECO:0007669"/>
    <property type="project" value="UniProtKB-KW"/>
</dbReference>
<comment type="subcellular location">
    <subcellularLocation>
        <location evidence="1">Preautophagosomal structure membrane</location>
        <topology evidence="1">Peripheral membrane protein</topology>
    </subcellularLocation>
</comment>
<reference evidence="18" key="1">
    <citation type="journal article" date="2023" name="Mol. Phylogenet. Evol.">
        <title>Genome-scale phylogeny and comparative genomics of the fungal order Sordariales.</title>
        <authorList>
            <person name="Hensen N."/>
            <person name="Bonometti L."/>
            <person name="Westerberg I."/>
            <person name="Brannstrom I.O."/>
            <person name="Guillou S."/>
            <person name="Cros-Aarteil S."/>
            <person name="Calhoun S."/>
            <person name="Haridas S."/>
            <person name="Kuo A."/>
            <person name="Mondo S."/>
            <person name="Pangilinan J."/>
            <person name="Riley R."/>
            <person name="LaButti K."/>
            <person name="Andreopoulos B."/>
            <person name="Lipzen A."/>
            <person name="Chen C."/>
            <person name="Yan M."/>
            <person name="Daum C."/>
            <person name="Ng V."/>
            <person name="Clum A."/>
            <person name="Steindorff A."/>
            <person name="Ohm R.A."/>
            <person name="Martin F."/>
            <person name="Silar P."/>
            <person name="Natvig D.O."/>
            <person name="Lalanne C."/>
            <person name="Gautier V."/>
            <person name="Ament-Velasquez S.L."/>
            <person name="Kruys A."/>
            <person name="Hutchinson M.I."/>
            <person name="Powell A.J."/>
            <person name="Barry K."/>
            <person name="Miller A.N."/>
            <person name="Grigoriev I.V."/>
            <person name="Debuchy R."/>
            <person name="Gladieux P."/>
            <person name="Hiltunen Thoren M."/>
            <person name="Johannesson H."/>
        </authorList>
    </citation>
    <scope>NUCLEOTIDE SEQUENCE</scope>
    <source>
        <strain evidence="18">CBS 168.71</strain>
    </source>
</reference>
<sequence>MDEFLSDSLRAWRLKTQHEPNGDRYHESPAGTEVWRQREKLGGGSFGVVYKEECLLGPTQNAVRAVKHIPKWQRSFSKSSQRELEALITFSDAHVPEYEQHFVRCLGWFDDATHLYITMDFIEGGDLQKYINIQRSLPEREAASITAQTARALQYMHQRGFAHRDLKPLNILVSKPGPKWHVKVADFGLARHVDGTAPGTSAGTHGYMAPELLDSSEGYTSAIDVWALGAVVFCMRTGSSPFPNPFDVYDYKNSQTKFPARALGSSSGFCMNFVLGAMTVEPGRRFTVEQVLAHDWLTFYPDSTDDLGIIDTEATTTAPPNSTWDIQPASAWSNTYNGDSTVRRSQMQPTVIPVPAPAPGSRSQHTIRSRTQLTPANALQNFHQRLPPAPAASQSIKAGTLEPPTVTRRPVSPYRPSPPVLSRPPPARADTASTTTSSRTETSDEPGSGYSTVTSIHSPPVLPPAPKSTTSTLQMTATAYPSQVWDRYEQHTVISPPQFKTAPRTTPANAMSNVATVQASTDADPYLTCGTCNKTFKQRPYLLSHTGATGHEPQVDDSPQAQKDESSNTSSNTQTTGNTTAAAEVTQASTDPYLTCGTCKEPFKTRSYLMAHARLLRHLPETGHNPQAEERSSTTPAISSTTSDRQASANLYLTCGTCNQTFKDRQYLMRHVNKKSHAPRVRINDPRLTCLACHKTFKRRSDLFEHITTSGHARDLVTGEPEVADPYLTCLACHKTFERRSDLFEHITASGHARDLVTGEPEVVDSFLTCLACHKTFKRRSDLFEHITASGHARDLVTGEPEVVDPHFTCLACHKTFQRRRHLFEHLDASGHSRDL</sequence>
<dbReference type="SMART" id="SM00355">
    <property type="entry name" value="ZnF_C2H2"/>
    <property type="match status" value="7"/>
</dbReference>
<gene>
    <name evidence="18" type="ORF">B0H64DRAFT_348076</name>
</gene>
<dbReference type="Pfam" id="PF00069">
    <property type="entry name" value="Pkinase"/>
    <property type="match status" value="1"/>
</dbReference>
<dbReference type="InterPro" id="IPR000719">
    <property type="entry name" value="Prot_kinase_dom"/>
</dbReference>
<evidence type="ECO:0000256" key="15">
    <source>
        <dbReference type="SAM" id="MobiDB-lite"/>
    </source>
</evidence>
<keyword evidence="10" id="KW-0072">Autophagy</keyword>
<dbReference type="GO" id="GO:0005524">
    <property type="term" value="F:ATP binding"/>
    <property type="evidence" value="ECO:0007669"/>
    <property type="project" value="UniProtKB-KW"/>
</dbReference>
<evidence type="ECO:0000256" key="6">
    <source>
        <dbReference type="ARBA" id="ARBA00022741"/>
    </source>
</evidence>
<comment type="catalytic activity">
    <reaction evidence="13">
        <text>L-seryl-[protein] + ATP = O-phospho-L-seryl-[protein] + ADP + H(+)</text>
        <dbReference type="Rhea" id="RHEA:17989"/>
        <dbReference type="Rhea" id="RHEA-COMP:9863"/>
        <dbReference type="Rhea" id="RHEA-COMP:11604"/>
        <dbReference type="ChEBI" id="CHEBI:15378"/>
        <dbReference type="ChEBI" id="CHEBI:29999"/>
        <dbReference type="ChEBI" id="CHEBI:30616"/>
        <dbReference type="ChEBI" id="CHEBI:83421"/>
        <dbReference type="ChEBI" id="CHEBI:456216"/>
        <dbReference type="EC" id="2.7.11.1"/>
    </reaction>
</comment>
<dbReference type="AlphaFoldDB" id="A0AAE0H8I9"/>
<evidence type="ECO:0000313" key="18">
    <source>
        <dbReference type="EMBL" id="KAK3291794.1"/>
    </source>
</evidence>
<evidence type="ECO:0000256" key="2">
    <source>
        <dbReference type="ARBA" id="ARBA00012513"/>
    </source>
</evidence>
<evidence type="ECO:0000256" key="14">
    <source>
        <dbReference type="PROSITE-ProRule" id="PRU00042"/>
    </source>
</evidence>
<keyword evidence="6" id="KW-0547">Nucleotide-binding</keyword>
<dbReference type="PANTHER" id="PTHR24348">
    <property type="entry name" value="SERINE/THREONINE-PROTEIN KINASE UNC-51-RELATED"/>
    <property type="match status" value="1"/>
</dbReference>
<keyword evidence="4" id="KW-0723">Serine/threonine-protein kinase</keyword>
<comment type="catalytic activity">
    <reaction evidence="12">
        <text>L-threonyl-[protein] + ATP = O-phospho-L-threonyl-[protein] + ADP + H(+)</text>
        <dbReference type="Rhea" id="RHEA:46608"/>
        <dbReference type="Rhea" id="RHEA-COMP:11060"/>
        <dbReference type="Rhea" id="RHEA-COMP:11605"/>
        <dbReference type="ChEBI" id="CHEBI:15378"/>
        <dbReference type="ChEBI" id="CHEBI:30013"/>
        <dbReference type="ChEBI" id="CHEBI:30616"/>
        <dbReference type="ChEBI" id="CHEBI:61977"/>
        <dbReference type="ChEBI" id="CHEBI:456216"/>
        <dbReference type="EC" id="2.7.11.1"/>
    </reaction>
</comment>
<evidence type="ECO:0000256" key="11">
    <source>
        <dbReference type="ARBA" id="ARBA00030237"/>
    </source>
</evidence>
<feature type="domain" description="C2H2-type" evidence="17">
    <location>
        <begin position="768"/>
        <end position="797"/>
    </location>
</feature>
<keyword evidence="3" id="KW-0813">Transport</keyword>
<dbReference type="Gene3D" id="1.10.510.10">
    <property type="entry name" value="Transferase(Phosphotransferase) domain 1"/>
    <property type="match status" value="1"/>
</dbReference>
<evidence type="ECO:0000256" key="3">
    <source>
        <dbReference type="ARBA" id="ARBA00022448"/>
    </source>
</evidence>
<feature type="region of interest" description="Disordered" evidence="15">
    <location>
        <begin position="620"/>
        <end position="644"/>
    </location>
</feature>
<proteinExistence type="predicted"/>
<protein>
    <recommendedName>
        <fullName evidence="2">non-specific serine/threonine protein kinase</fullName>
        <ecNumber evidence="2">2.7.11.1</ecNumber>
    </recommendedName>
    <alternativeName>
        <fullName evidence="11">Autophagy-related protein 1</fullName>
    </alternativeName>
</protein>
<keyword evidence="14" id="KW-0863">Zinc-finger</keyword>
<evidence type="ECO:0000259" key="16">
    <source>
        <dbReference type="PROSITE" id="PS50011"/>
    </source>
</evidence>
<evidence type="ECO:0000256" key="4">
    <source>
        <dbReference type="ARBA" id="ARBA00022527"/>
    </source>
</evidence>
<dbReference type="GO" id="GO:0034045">
    <property type="term" value="C:phagophore assembly site membrane"/>
    <property type="evidence" value="ECO:0007669"/>
    <property type="project" value="UniProtKB-SubCell"/>
</dbReference>
<dbReference type="SUPFAM" id="SSF48695">
    <property type="entry name" value="Multiheme cytochromes"/>
    <property type="match status" value="2"/>
</dbReference>
<dbReference type="SUPFAM" id="SSF56112">
    <property type="entry name" value="Protein kinase-like (PK-like)"/>
    <property type="match status" value="1"/>
</dbReference>
<dbReference type="GeneID" id="87838328"/>
<feature type="region of interest" description="Disordered" evidence="15">
    <location>
        <begin position="545"/>
        <end position="584"/>
    </location>
</feature>
<evidence type="ECO:0000256" key="1">
    <source>
        <dbReference type="ARBA" id="ARBA00004623"/>
    </source>
</evidence>
<evidence type="ECO:0000256" key="5">
    <source>
        <dbReference type="ARBA" id="ARBA00022679"/>
    </source>
</evidence>
<dbReference type="GO" id="GO:0008270">
    <property type="term" value="F:zinc ion binding"/>
    <property type="evidence" value="ECO:0007669"/>
    <property type="project" value="UniProtKB-KW"/>
</dbReference>
<dbReference type="GO" id="GO:0004674">
    <property type="term" value="F:protein serine/threonine kinase activity"/>
    <property type="evidence" value="ECO:0007669"/>
    <property type="project" value="UniProtKB-KW"/>
</dbReference>
<keyword evidence="14" id="KW-0479">Metal-binding</keyword>
<dbReference type="PROSITE" id="PS00028">
    <property type="entry name" value="ZINC_FINGER_C2H2_1"/>
    <property type="match status" value="7"/>
</dbReference>
<evidence type="ECO:0000256" key="9">
    <source>
        <dbReference type="ARBA" id="ARBA00022927"/>
    </source>
</evidence>
<dbReference type="InterPro" id="IPR036280">
    <property type="entry name" value="Multihaem_cyt_sf"/>
</dbReference>
<dbReference type="Gene3D" id="3.30.160.60">
    <property type="entry name" value="Classic Zinc Finger"/>
    <property type="match status" value="2"/>
</dbReference>
<feature type="compositionally biased region" description="Pro residues" evidence="15">
    <location>
        <begin position="413"/>
        <end position="427"/>
    </location>
</feature>
<reference evidence="18" key="2">
    <citation type="submission" date="2023-06" db="EMBL/GenBank/DDBJ databases">
        <authorList>
            <consortium name="Lawrence Berkeley National Laboratory"/>
            <person name="Haridas S."/>
            <person name="Hensen N."/>
            <person name="Bonometti L."/>
            <person name="Westerberg I."/>
            <person name="Brannstrom I.O."/>
            <person name="Guillou S."/>
            <person name="Cros-Aarteil S."/>
            <person name="Calhoun S."/>
            <person name="Kuo A."/>
            <person name="Mondo S."/>
            <person name="Pangilinan J."/>
            <person name="Riley R."/>
            <person name="Labutti K."/>
            <person name="Andreopoulos B."/>
            <person name="Lipzen A."/>
            <person name="Chen C."/>
            <person name="Yanf M."/>
            <person name="Daum C."/>
            <person name="Ng V."/>
            <person name="Clum A."/>
            <person name="Steindorff A."/>
            <person name="Ohm R."/>
            <person name="Martin F."/>
            <person name="Silar P."/>
            <person name="Natvig D."/>
            <person name="Lalanne C."/>
            <person name="Gautier V."/>
            <person name="Ament-Velasquez S.L."/>
            <person name="Kruys A."/>
            <person name="Hutchinson M.I."/>
            <person name="Powell A.J."/>
            <person name="Barry K."/>
            <person name="Miller A.N."/>
            <person name="Grigoriev I.V."/>
            <person name="Debuchy R."/>
            <person name="Gladieux P."/>
            <person name="Thoren M.H."/>
            <person name="Johannesson H."/>
        </authorList>
    </citation>
    <scope>NUCLEOTIDE SEQUENCE</scope>
    <source>
        <strain evidence="18">CBS 168.71</strain>
    </source>
</reference>
<feature type="domain" description="C2H2-type" evidence="17">
    <location>
        <begin position="808"/>
        <end position="836"/>
    </location>
</feature>
<feature type="domain" description="C2H2-type" evidence="17">
    <location>
        <begin position="688"/>
        <end position="717"/>
    </location>
</feature>
<feature type="domain" description="C2H2-type" evidence="17">
    <location>
        <begin position="594"/>
        <end position="623"/>
    </location>
</feature>
<dbReference type="SMART" id="SM00220">
    <property type="entry name" value="S_TKc"/>
    <property type="match status" value="1"/>
</dbReference>
<evidence type="ECO:0000313" key="19">
    <source>
        <dbReference type="Proteomes" id="UP001278766"/>
    </source>
</evidence>
<dbReference type="GO" id="GO:0000045">
    <property type="term" value="P:autophagosome assembly"/>
    <property type="evidence" value="ECO:0007669"/>
    <property type="project" value="TreeGrafter"/>
</dbReference>
<accession>A0AAE0H8I9</accession>
<dbReference type="InterPro" id="IPR013087">
    <property type="entry name" value="Znf_C2H2_type"/>
</dbReference>
<dbReference type="InterPro" id="IPR011009">
    <property type="entry name" value="Kinase-like_dom_sf"/>
</dbReference>
<name>A0AAE0H8I9_9PEZI</name>
<feature type="compositionally biased region" description="Low complexity" evidence="15">
    <location>
        <begin position="403"/>
        <end position="412"/>
    </location>
</feature>
<feature type="compositionally biased region" description="Low complexity" evidence="15">
    <location>
        <begin position="567"/>
        <end position="583"/>
    </location>
</feature>
<dbReference type="GO" id="GO:0005776">
    <property type="term" value="C:autophagosome"/>
    <property type="evidence" value="ECO:0007669"/>
    <property type="project" value="TreeGrafter"/>
</dbReference>
<evidence type="ECO:0000259" key="17">
    <source>
        <dbReference type="PROSITE" id="PS50157"/>
    </source>
</evidence>
<keyword evidence="14" id="KW-0862">Zinc</keyword>
<evidence type="ECO:0000256" key="10">
    <source>
        <dbReference type="ARBA" id="ARBA00023006"/>
    </source>
</evidence>
<keyword evidence="5" id="KW-0808">Transferase</keyword>
<dbReference type="GO" id="GO:0010506">
    <property type="term" value="P:regulation of autophagy"/>
    <property type="evidence" value="ECO:0007669"/>
    <property type="project" value="InterPro"/>
</dbReference>
<feature type="domain" description="C2H2-type" evidence="17">
    <location>
        <begin position="728"/>
        <end position="757"/>
    </location>
</feature>
<feature type="domain" description="C2H2-type" evidence="17">
    <location>
        <begin position="653"/>
        <end position="682"/>
    </location>
</feature>
<dbReference type="Proteomes" id="UP001278766">
    <property type="component" value="Unassembled WGS sequence"/>
</dbReference>
<evidence type="ECO:0000256" key="12">
    <source>
        <dbReference type="ARBA" id="ARBA00047899"/>
    </source>
</evidence>
<keyword evidence="9" id="KW-0653">Protein transport</keyword>
<dbReference type="PANTHER" id="PTHR24348:SF22">
    <property type="entry name" value="NON-SPECIFIC SERINE_THREONINE PROTEIN KINASE"/>
    <property type="match status" value="1"/>
</dbReference>
<dbReference type="PROSITE" id="PS50011">
    <property type="entry name" value="PROTEIN_KINASE_DOM"/>
    <property type="match status" value="1"/>
</dbReference>
<dbReference type="RefSeq" id="XP_062655308.1">
    <property type="nucleotide sequence ID" value="XM_062801380.1"/>
</dbReference>
<keyword evidence="8" id="KW-0067">ATP-binding</keyword>
<keyword evidence="7 18" id="KW-0418">Kinase</keyword>
<dbReference type="EMBL" id="JAUEPN010000008">
    <property type="protein sequence ID" value="KAK3291794.1"/>
    <property type="molecule type" value="Genomic_DNA"/>
</dbReference>
<organism evidence="18 19">
    <name type="scientific">Chaetomium fimeti</name>
    <dbReference type="NCBI Taxonomy" id="1854472"/>
    <lineage>
        <taxon>Eukaryota</taxon>
        <taxon>Fungi</taxon>
        <taxon>Dikarya</taxon>
        <taxon>Ascomycota</taxon>
        <taxon>Pezizomycotina</taxon>
        <taxon>Sordariomycetes</taxon>
        <taxon>Sordariomycetidae</taxon>
        <taxon>Sordariales</taxon>
        <taxon>Chaetomiaceae</taxon>
        <taxon>Chaetomium</taxon>
    </lineage>
</organism>
<dbReference type="PROSITE" id="PS50157">
    <property type="entry name" value="ZINC_FINGER_C2H2_2"/>
    <property type="match status" value="6"/>
</dbReference>
<feature type="domain" description="Protein kinase" evidence="16">
    <location>
        <begin position="35"/>
        <end position="297"/>
    </location>
</feature>
<evidence type="ECO:0000256" key="7">
    <source>
        <dbReference type="ARBA" id="ARBA00022777"/>
    </source>
</evidence>